<feature type="coiled-coil region" evidence="1">
    <location>
        <begin position="177"/>
        <end position="204"/>
    </location>
</feature>
<evidence type="ECO:0000256" key="1">
    <source>
        <dbReference type="SAM" id="Coils"/>
    </source>
</evidence>
<keyword evidence="1" id="KW-0175">Coiled coil</keyword>
<reference evidence="2" key="1">
    <citation type="submission" date="2022-02" db="EMBL/GenBank/DDBJ databases">
        <title>Towards deciphering the DNA virus diversity associated with rodent species in the families Cricetidae and Heteromyidae.</title>
        <authorList>
            <person name="Lund M."/>
            <person name="Larsen B.B."/>
            <person name="Gryseels S."/>
            <person name="Kraberger S."/>
            <person name="Rowsey D.M."/>
            <person name="Steger L."/>
            <person name="Yule K.M."/>
            <person name="Upham N.S."/>
            <person name="Worobey M."/>
            <person name="Van Doorslaer K."/>
            <person name="Varsani A."/>
        </authorList>
    </citation>
    <scope>NUCLEOTIDE SEQUENCE</scope>
    <source>
        <strain evidence="2">UA08Rod_5080</strain>
    </source>
</reference>
<organism evidence="2">
    <name type="scientific">Sigmofec virus UA08Rod_5080</name>
    <dbReference type="NCBI Taxonomy" id="2929414"/>
    <lineage>
        <taxon>Viruses</taxon>
        <taxon>Monodnaviria</taxon>
        <taxon>Sangervirae</taxon>
        <taxon>Phixviricota</taxon>
        <taxon>Malgrandaviricetes</taxon>
        <taxon>Petitvirales</taxon>
        <taxon>Microviridae</taxon>
    </lineage>
</organism>
<accession>A0A976R8M0</accession>
<proteinExistence type="predicted"/>
<dbReference type="EMBL" id="OM869557">
    <property type="protein sequence ID" value="UPW41203.1"/>
    <property type="molecule type" value="Genomic_DNA"/>
</dbReference>
<sequence>MHKFFEFPIASTLISSAGGLLESLFSAINQNKVLNAQKQENSLNRQFNAEQAEISRQFTEDMWNKQNAYNDPSQVVNRLVKAGLNPALAFGGFANADLASNSSTASSNGSVNPPALDTSGINSIGNSYLSAKQAEAQIRLTNAEAAEKEAALPYAAQKAKLETDALEMGIKLDLSKKNLNEQEINNMLAEYNEIKQRVVESKSRVNLNEQQIELLIKENTWFEASKDAELKEAMSRVQSNLSSAHLSDVEAWRLSQLVGYEIQEKIANASKTTNESNLLYIDYRKQKALIKKYGLDKLTKQQWDIVNESINNTMANTAYLKESKRLMSPRLQTETLLGISRLFLGGAMLLK</sequence>
<name>A0A976R8M0_9VIRU</name>
<protein>
    <submittedName>
        <fullName evidence="2">DNA pilot protein</fullName>
    </submittedName>
</protein>
<evidence type="ECO:0000313" key="2">
    <source>
        <dbReference type="EMBL" id="UPW41203.1"/>
    </source>
</evidence>